<dbReference type="EMBL" id="CAJOBH010243513">
    <property type="protein sequence ID" value="CAF5117374.1"/>
    <property type="molecule type" value="Genomic_DNA"/>
</dbReference>
<evidence type="ECO:0000313" key="1">
    <source>
        <dbReference type="EMBL" id="CAF5117374.1"/>
    </source>
</evidence>
<feature type="non-terminal residue" evidence="1">
    <location>
        <position position="71"/>
    </location>
</feature>
<name>A0A8S3FFU7_9BILA</name>
<dbReference type="Proteomes" id="UP000681967">
    <property type="component" value="Unassembled WGS sequence"/>
</dbReference>
<organism evidence="1 2">
    <name type="scientific">Rotaria magnacalcarata</name>
    <dbReference type="NCBI Taxonomy" id="392030"/>
    <lineage>
        <taxon>Eukaryota</taxon>
        <taxon>Metazoa</taxon>
        <taxon>Spiralia</taxon>
        <taxon>Gnathifera</taxon>
        <taxon>Rotifera</taxon>
        <taxon>Eurotatoria</taxon>
        <taxon>Bdelloidea</taxon>
        <taxon>Philodinida</taxon>
        <taxon>Philodinidae</taxon>
        <taxon>Rotaria</taxon>
    </lineage>
</organism>
<gene>
    <name evidence="1" type="ORF">BYL167_LOCUS66557</name>
</gene>
<dbReference type="AlphaFoldDB" id="A0A8S3FFU7"/>
<sequence length="71" mass="8175">RSIDDQIDGSPGKIEVGRSTIDICVPTPAHLHALRNAFNKILNERLLSENSFKLRHYVFNKLRQFILSKRS</sequence>
<comment type="caution">
    <text evidence="1">The sequence shown here is derived from an EMBL/GenBank/DDBJ whole genome shotgun (WGS) entry which is preliminary data.</text>
</comment>
<feature type="non-terminal residue" evidence="1">
    <location>
        <position position="1"/>
    </location>
</feature>
<evidence type="ECO:0000313" key="2">
    <source>
        <dbReference type="Proteomes" id="UP000681967"/>
    </source>
</evidence>
<proteinExistence type="predicted"/>
<reference evidence="1" key="1">
    <citation type="submission" date="2021-02" db="EMBL/GenBank/DDBJ databases">
        <authorList>
            <person name="Nowell W R."/>
        </authorList>
    </citation>
    <scope>NUCLEOTIDE SEQUENCE</scope>
</reference>
<protein>
    <submittedName>
        <fullName evidence="1">Uncharacterized protein</fullName>
    </submittedName>
</protein>
<accession>A0A8S3FFU7</accession>